<feature type="compositionally biased region" description="Basic and acidic residues" evidence="1">
    <location>
        <begin position="50"/>
        <end position="62"/>
    </location>
</feature>
<reference evidence="2 3" key="1">
    <citation type="journal article" date="2023" name="Genes (Basel)">
        <title>Chromosome-Level Genome Assembly and Circadian Gene Repertoire of the Patagonia Blennie Eleginops maclovinus-The Closest Ancestral Proxy of Antarctic Cryonotothenioids.</title>
        <authorList>
            <person name="Cheng C.C."/>
            <person name="Rivera-Colon A.G."/>
            <person name="Minhas B.F."/>
            <person name="Wilson L."/>
            <person name="Rayamajhi N."/>
            <person name="Vargas-Chacoff L."/>
            <person name="Catchen J.M."/>
        </authorList>
    </citation>
    <scope>NUCLEOTIDE SEQUENCE [LARGE SCALE GENOMIC DNA]</scope>
    <source>
        <strain evidence="2">JMC-PN-2008</strain>
    </source>
</reference>
<keyword evidence="3" id="KW-1185">Reference proteome</keyword>
<dbReference type="AlphaFoldDB" id="A0AAN7XPS0"/>
<dbReference type="EMBL" id="JAUZQC010000010">
    <property type="protein sequence ID" value="KAK5864707.1"/>
    <property type="molecule type" value="Genomic_DNA"/>
</dbReference>
<proteinExistence type="predicted"/>
<evidence type="ECO:0000313" key="3">
    <source>
        <dbReference type="Proteomes" id="UP001346869"/>
    </source>
</evidence>
<accession>A0AAN7XPS0</accession>
<sequence length="80" mass="8715">MDLVITGKSKDRRGARPWDTGRTECGARQDRTTGRGRTRVFPGRTGPEGMEERGEGAKESRKQLQQVLAKCTPEGARGAG</sequence>
<protein>
    <submittedName>
        <fullName evidence="2">Uncharacterized protein</fullName>
    </submittedName>
</protein>
<name>A0AAN7XPS0_ELEMC</name>
<reference evidence="2 3" key="2">
    <citation type="journal article" date="2023" name="Mol. Biol. Evol.">
        <title>Genomics of Secondarily Temperate Adaptation in the Only Non-Antarctic Icefish.</title>
        <authorList>
            <person name="Rivera-Colon A.G."/>
            <person name="Rayamajhi N."/>
            <person name="Minhas B.F."/>
            <person name="Madrigal G."/>
            <person name="Bilyk K.T."/>
            <person name="Yoon V."/>
            <person name="Hune M."/>
            <person name="Gregory S."/>
            <person name="Cheng C.H.C."/>
            <person name="Catchen J.M."/>
        </authorList>
    </citation>
    <scope>NUCLEOTIDE SEQUENCE [LARGE SCALE GENOMIC DNA]</scope>
    <source>
        <strain evidence="2">JMC-PN-2008</strain>
    </source>
</reference>
<feature type="compositionally biased region" description="Basic and acidic residues" evidence="1">
    <location>
        <begin position="8"/>
        <end position="33"/>
    </location>
</feature>
<comment type="caution">
    <text evidence="2">The sequence shown here is derived from an EMBL/GenBank/DDBJ whole genome shotgun (WGS) entry which is preliminary data.</text>
</comment>
<gene>
    <name evidence="2" type="ORF">PBY51_015926</name>
</gene>
<organism evidence="2 3">
    <name type="scientific">Eleginops maclovinus</name>
    <name type="common">Patagonian blennie</name>
    <name type="synonym">Eleginus maclovinus</name>
    <dbReference type="NCBI Taxonomy" id="56733"/>
    <lineage>
        <taxon>Eukaryota</taxon>
        <taxon>Metazoa</taxon>
        <taxon>Chordata</taxon>
        <taxon>Craniata</taxon>
        <taxon>Vertebrata</taxon>
        <taxon>Euteleostomi</taxon>
        <taxon>Actinopterygii</taxon>
        <taxon>Neopterygii</taxon>
        <taxon>Teleostei</taxon>
        <taxon>Neoteleostei</taxon>
        <taxon>Acanthomorphata</taxon>
        <taxon>Eupercaria</taxon>
        <taxon>Perciformes</taxon>
        <taxon>Notothenioidei</taxon>
        <taxon>Eleginopidae</taxon>
        <taxon>Eleginops</taxon>
    </lineage>
</organism>
<evidence type="ECO:0000256" key="1">
    <source>
        <dbReference type="SAM" id="MobiDB-lite"/>
    </source>
</evidence>
<feature type="region of interest" description="Disordered" evidence="1">
    <location>
        <begin position="1"/>
        <end position="80"/>
    </location>
</feature>
<dbReference type="Proteomes" id="UP001346869">
    <property type="component" value="Unassembled WGS sequence"/>
</dbReference>
<evidence type="ECO:0000313" key="2">
    <source>
        <dbReference type="EMBL" id="KAK5864707.1"/>
    </source>
</evidence>